<keyword evidence="3" id="KW-1185">Reference proteome</keyword>
<evidence type="ECO:0000313" key="3">
    <source>
        <dbReference type="Proteomes" id="UP001072034"/>
    </source>
</evidence>
<evidence type="ECO:0000313" key="2">
    <source>
        <dbReference type="EMBL" id="MCZ0857322.1"/>
    </source>
</evidence>
<dbReference type="RefSeq" id="WP_268916939.1">
    <property type="nucleotide sequence ID" value="NZ_JAPTMY010000007.1"/>
</dbReference>
<dbReference type="Proteomes" id="UP001072034">
    <property type="component" value="Unassembled WGS sequence"/>
</dbReference>
<dbReference type="EMBL" id="JAPTMY010000007">
    <property type="protein sequence ID" value="MCZ0857322.1"/>
    <property type="molecule type" value="Genomic_DNA"/>
</dbReference>
<reference evidence="2" key="1">
    <citation type="submission" date="2022-10" db="EMBL/GenBank/DDBJ databases">
        <title>Genome sequence of Actinomyces israelii ATCC 10048.</title>
        <authorList>
            <person name="Watt R.M."/>
            <person name="Tong W.M."/>
        </authorList>
    </citation>
    <scope>NUCLEOTIDE SEQUENCE</scope>
    <source>
        <strain evidence="2">ATCC 10048</strain>
    </source>
</reference>
<proteinExistence type="predicted"/>
<feature type="transmembrane region" description="Helical" evidence="1">
    <location>
        <begin position="12"/>
        <end position="37"/>
    </location>
</feature>
<comment type="caution">
    <text evidence="2">The sequence shown here is derived from an EMBL/GenBank/DDBJ whole genome shotgun (WGS) entry which is preliminary data.</text>
</comment>
<evidence type="ECO:0000256" key="1">
    <source>
        <dbReference type="SAM" id="Phobius"/>
    </source>
</evidence>
<name>A0ABT4I7R6_9ACTO</name>
<gene>
    <name evidence="2" type="ORF">OHJ16_04605</name>
</gene>
<protein>
    <submittedName>
        <fullName evidence="2">Uncharacterized protein</fullName>
    </submittedName>
</protein>
<keyword evidence="1" id="KW-0472">Membrane</keyword>
<keyword evidence="1" id="KW-0812">Transmembrane</keyword>
<keyword evidence="1" id="KW-1133">Transmembrane helix</keyword>
<sequence length="49" mass="4881">MVVGLGAVVACWATALLGVLAVVATAVCLAGIGMWYMRDAVGAIRTMGA</sequence>
<organism evidence="2 3">
    <name type="scientific">Actinomyces israelii</name>
    <dbReference type="NCBI Taxonomy" id="1659"/>
    <lineage>
        <taxon>Bacteria</taxon>
        <taxon>Bacillati</taxon>
        <taxon>Actinomycetota</taxon>
        <taxon>Actinomycetes</taxon>
        <taxon>Actinomycetales</taxon>
        <taxon>Actinomycetaceae</taxon>
        <taxon>Actinomyces</taxon>
    </lineage>
</organism>
<accession>A0ABT4I7R6</accession>